<dbReference type="Proteomes" id="UP001335720">
    <property type="component" value="Chromosome"/>
</dbReference>
<sequence>MWATTLALIVSKNIHDHLSSTFISYRLDISSHVCLSTSSTLLENYSPGKRNGTIIQKHYFILTHRNVLVLLYYFLKSMQSIREFYPMRLKISENKAYLDLNDLKYNLKNYEIYIFLQFMVLFKLYSDHLSIFMSISKIIYLKF</sequence>
<accession>A0AA48I361</accession>
<gene>
    <name evidence="1" type="ORF">RsTaC01_0801</name>
</gene>
<reference evidence="1" key="1">
    <citation type="journal article" date="2023" name="ISME J.">
        <title>Emergence of putative energy parasites within Clostridia revealed by genome analysis of a novel endosymbiotic clade.</title>
        <authorList>
            <person name="Takahashi K."/>
            <person name="Kuwahara H."/>
            <person name="Horikawa Y."/>
            <person name="Izawa K."/>
            <person name="Kato D."/>
            <person name="Inagaki T."/>
            <person name="Yuki M."/>
            <person name="Ohkuma M."/>
            <person name="Hongoh Y."/>
        </authorList>
    </citation>
    <scope>NUCLEOTIDE SEQUENCE</scope>
    <source>
        <strain evidence="1">RsTa-C01</strain>
    </source>
</reference>
<evidence type="ECO:0000313" key="1">
    <source>
        <dbReference type="EMBL" id="BED92897.1"/>
    </source>
</evidence>
<dbReference type="KEGG" id="ptrh:RsTaC01_0801"/>
<dbReference type="AlphaFoldDB" id="A0AA48I361"/>
<name>A0AA48I361_9FIRM</name>
<proteinExistence type="predicted"/>
<dbReference type="EMBL" id="AP027925">
    <property type="protein sequence ID" value="BED92897.1"/>
    <property type="molecule type" value="Genomic_DNA"/>
</dbReference>
<protein>
    <submittedName>
        <fullName evidence="1">Uncharacterized protein</fullName>
    </submittedName>
</protein>
<organism evidence="1">
    <name type="scientific">Candidatus Paraimprobicoccus trichonymphae</name>
    <dbReference type="NCBI Taxonomy" id="3033793"/>
    <lineage>
        <taxon>Bacteria</taxon>
        <taxon>Bacillati</taxon>
        <taxon>Bacillota</taxon>
        <taxon>Clostridia</taxon>
        <taxon>Candidatus Paraimprobicoccus</taxon>
    </lineage>
</organism>